<dbReference type="PANTHER" id="PTHR11709:SF394">
    <property type="entry name" value="FI03373P-RELATED"/>
    <property type="match status" value="1"/>
</dbReference>
<dbReference type="SUPFAM" id="SSF49503">
    <property type="entry name" value="Cupredoxins"/>
    <property type="match status" value="2"/>
</dbReference>
<evidence type="ECO:0000313" key="13">
    <source>
        <dbReference type="Proteomes" id="UP000717328"/>
    </source>
</evidence>
<evidence type="ECO:0000256" key="7">
    <source>
        <dbReference type="ARBA" id="ARBA00022723"/>
    </source>
</evidence>
<evidence type="ECO:0000256" key="3">
    <source>
        <dbReference type="ARBA" id="ARBA00004613"/>
    </source>
</evidence>
<dbReference type="GO" id="GO:0005507">
    <property type="term" value="F:copper ion binding"/>
    <property type="evidence" value="ECO:0007669"/>
    <property type="project" value="InterPro"/>
</dbReference>
<dbReference type="InterPro" id="IPR045087">
    <property type="entry name" value="Cu-oxidase_fam"/>
</dbReference>
<organism evidence="12 13">
    <name type="scientific">Sphagnurus paluster</name>
    <dbReference type="NCBI Taxonomy" id="117069"/>
    <lineage>
        <taxon>Eukaryota</taxon>
        <taxon>Fungi</taxon>
        <taxon>Dikarya</taxon>
        <taxon>Basidiomycota</taxon>
        <taxon>Agaricomycotina</taxon>
        <taxon>Agaricomycetes</taxon>
        <taxon>Agaricomycetidae</taxon>
        <taxon>Agaricales</taxon>
        <taxon>Tricholomatineae</taxon>
        <taxon>Lyophyllaceae</taxon>
        <taxon>Sphagnurus</taxon>
    </lineage>
</organism>
<evidence type="ECO:0000256" key="8">
    <source>
        <dbReference type="ARBA" id="ARBA00023002"/>
    </source>
</evidence>
<feature type="domain" description="Plastocyanin-like" evidence="11">
    <location>
        <begin position="131"/>
        <end position="200"/>
    </location>
</feature>
<dbReference type="Pfam" id="PF00394">
    <property type="entry name" value="Cu-oxidase"/>
    <property type="match status" value="1"/>
</dbReference>
<dbReference type="InterPro" id="IPR008972">
    <property type="entry name" value="Cupredoxin"/>
</dbReference>
<keyword evidence="8" id="KW-0560">Oxidoreductase</keyword>
<comment type="caution">
    <text evidence="12">The sequence shown here is derived from an EMBL/GenBank/DDBJ whole genome shotgun (WGS) entry which is preliminary data.</text>
</comment>
<dbReference type="FunFam" id="2.60.40.420:FF:000045">
    <property type="entry name" value="Laccase 2"/>
    <property type="match status" value="1"/>
</dbReference>
<keyword evidence="6" id="KW-0964">Secreted</keyword>
<comment type="similarity">
    <text evidence="4">Belongs to the multicopper oxidase family.</text>
</comment>
<reference evidence="12" key="2">
    <citation type="submission" date="2021-10" db="EMBL/GenBank/DDBJ databases">
        <title>Phylogenomics reveals ancestral predisposition of the termite-cultivated fungus Termitomyces towards a domesticated lifestyle.</title>
        <authorList>
            <person name="Auxier B."/>
            <person name="Grum-Grzhimaylo A."/>
            <person name="Cardenas M.E."/>
            <person name="Lodge J.D."/>
            <person name="Laessoe T."/>
            <person name="Pedersen O."/>
            <person name="Smith M.E."/>
            <person name="Kuyper T.W."/>
            <person name="Franco-Molano E.A."/>
            <person name="Baroni T.J."/>
            <person name="Aanen D.K."/>
        </authorList>
    </citation>
    <scope>NUCLEOTIDE SEQUENCE</scope>
    <source>
        <strain evidence="12">D49</strain>
    </source>
</reference>
<comment type="cofactor">
    <cofactor evidence="2">
        <name>Cu cation</name>
        <dbReference type="ChEBI" id="CHEBI:23378"/>
    </cofactor>
</comment>
<sequence length="221" mass="23711">MTTIIEVDGINVQPLTVDSIQIFAGQRFSFVLNADQPIGNYWVRAKPNIGTTDFTGGINSAILRYIRAAKVDPKTSQTLNNKPMLETNLRPLTNAAAPGRPVAGGADVSINLAVSFDFPTFSFRINGAKFVPPNVPVLLQIISGAQTAQNLLPAGSVYTLPPNKVIELTIPGETIGGPHAFSVIRSAGSTTYNYVNPVSAEAFVIFLCKSIDELSKRYNAM</sequence>
<evidence type="ECO:0000256" key="9">
    <source>
        <dbReference type="ARBA" id="ARBA00023008"/>
    </source>
</evidence>
<evidence type="ECO:0000259" key="11">
    <source>
        <dbReference type="Pfam" id="PF07731"/>
    </source>
</evidence>
<dbReference type="Pfam" id="PF07731">
    <property type="entry name" value="Cu-oxidase_2"/>
    <property type="match status" value="1"/>
</dbReference>
<dbReference type="InterPro" id="IPR001117">
    <property type="entry name" value="Cu-oxidase_2nd"/>
</dbReference>
<dbReference type="OrthoDB" id="2121828at2759"/>
<dbReference type="AlphaFoldDB" id="A0A9P7GJF7"/>
<dbReference type="GO" id="GO:0052716">
    <property type="term" value="F:hydroquinone:oxygen oxidoreductase activity"/>
    <property type="evidence" value="ECO:0007669"/>
    <property type="project" value="UniProtKB-EC"/>
</dbReference>
<comment type="catalytic activity">
    <reaction evidence="1">
        <text>4 hydroquinone + O2 = 4 benzosemiquinone + 2 H2O</text>
        <dbReference type="Rhea" id="RHEA:11276"/>
        <dbReference type="ChEBI" id="CHEBI:15377"/>
        <dbReference type="ChEBI" id="CHEBI:15379"/>
        <dbReference type="ChEBI" id="CHEBI:17594"/>
        <dbReference type="ChEBI" id="CHEBI:17977"/>
        <dbReference type="EC" id="1.10.3.2"/>
    </reaction>
</comment>
<evidence type="ECO:0000256" key="4">
    <source>
        <dbReference type="ARBA" id="ARBA00010609"/>
    </source>
</evidence>
<evidence type="ECO:0000259" key="10">
    <source>
        <dbReference type="Pfam" id="PF00394"/>
    </source>
</evidence>
<gene>
    <name evidence="12" type="ORF">H0H81_010901</name>
</gene>
<reference evidence="12" key="1">
    <citation type="submission" date="2021-02" db="EMBL/GenBank/DDBJ databases">
        <authorList>
            <person name="Nieuwenhuis M."/>
            <person name="Van De Peppel L.J.J."/>
        </authorList>
    </citation>
    <scope>NUCLEOTIDE SEQUENCE</scope>
    <source>
        <strain evidence="12">D49</strain>
    </source>
</reference>
<name>A0A9P7GJF7_9AGAR</name>
<dbReference type="EC" id="1.10.3.2" evidence="5"/>
<dbReference type="EMBL" id="JABCKI010000354">
    <property type="protein sequence ID" value="KAG5650824.1"/>
    <property type="molecule type" value="Genomic_DNA"/>
</dbReference>
<keyword evidence="9" id="KW-0186">Copper</keyword>
<protein>
    <recommendedName>
        <fullName evidence="5">laccase</fullName>
        <ecNumber evidence="5">1.10.3.2</ecNumber>
    </recommendedName>
</protein>
<evidence type="ECO:0000256" key="1">
    <source>
        <dbReference type="ARBA" id="ARBA00000349"/>
    </source>
</evidence>
<dbReference type="GO" id="GO:0005576">
    <property type="term" value="C:extracellular region"/>
    <property type="evidence" value="ECO:0007669"/>
    <property type="project" value="UniProtKB-SubCell"/>
</dbReference>
<keyword evidence="13" id="KW-1185">Reference proteome</keyword>
<feature type="domain" description="Plastocyanin-like" evidence="10">
    <location>
        <begin position="3"/>
        <end position="66"/>
    </location>
</feature>
<dbReference type="Proteomes" id="UP000717328">
    <property type="component" value="Unassembled WGS sequence"/>
</dbReference>
<evidence type="ECO:0000256" key="2">
    <source>
        <dbReference type="ARBA" id="ARBA00001935"/>
    </source>
</evidence>
<dbReference type="Gene3D" id="2.60.40.420">
    <property type="entry name" value="Cupredoxins - blue copper proteins"/>
    <property type="match status" value="2"/>
</dbReference>
<evidence type="ECO:0000313" key="12">
    <source>
        <dbReference type="EMBL" id="KAG5650824.1"/>
    </source>
</evidence>
<comment type="subcellular location">
    <subcellularLocation>
        <location evidence="3">Secreted</location>
    </subcellularLocation>
</comment>
<evidence type="ECO:0000256" key="6">
    <source>
        <dbReference type="ARBA" id="ARBA00022525"/>
    </source>
</evidence>
<evidence type="ECO:0000256" key="5">
    <source>
        <dbReference type="ARBA" id="ARBA00012297"/>
    </source>
</evidence>
<accession>A0A9P7GJF7</accession>
<keyword evidence="7" id="KW-0479">Metal-binding</keyword>
<dbReference type="PANTHER" id="PTHR11709">
    <property type="entry name" value="MULTI-COPPER OXIDASE"/>
    <property type="match status" value="1"/>
</dbReference>
<dbReference type="InterPro" id="IPR011706">
    <property type="entry name" value="Cu-oxidase_C"/>
</dbReference>
<proteinExistence type="inferred from homology"/>